<dbReference type="PANTHER" id="PTHR46825">
    <property type="entry name" value="D-ALANYL-D-ALANINE-CARBOXYPEPTIDASE/ENDOPEPTIDASE AMPH"/>
    <property type="match status" value="1"/>
</dbReference>
<keyword evidence="3" id="KW-0378">Hydrolase</keyword>
<dbReference type="InterPro" id="IPR050491">
    <property type="entry name" value="AmpC-like"/>
</dbReference>
<name>A0ABV9YU04_9PSEU</name>
<proteinExistence type="predicted"/>
<dbReference type="RefSeq" id="WP_378037455.1">
    <property type="nucleotide sequence ID" value="NZ_JBHSIV010000020.1"/>
</dbReference>
<feature type="domain" description="Beta-lactamase-related" evidence="2">
    <location>
        <begin position="62"/>
        <end position="369"/>
    </location>
</feature>
<dbReference type="Gene3D" id="3.40.710.10">
    <property type="entry name" value="DD-peptidase/beta-lactamase superfamily"/>
    <property type="match status" value="1"/>
</dbReference>
<organism evidence="3 4">
    <name type="scientific">Actinomycetospora atypica</name>
    <dbReference type="NCBI Taxonomy" id="1290095"/>
    <lineage>
        <taxon>Bacteria</taxon>
        <taxon>Bacillati</taxon>
        <taxon>Actinomycetota</taxon>
        <taxon>Actinomycetes</taxon>
        <taxon>Pseudonocardiales</taxon>
        <taxon>Pseudonocardiaceae</taxon>
        <taxon>Actinomycetospora</taxon>
    </lineage>
</organism>
<evidence type="ECO:0000313" key="3">
    <source>
        <dbReference type="EMBL" id="MFC5064106.1"/>
    </source>
</evidence>
<dbReference type="PANTHER" id="PTHR46825:SF7">
    <property type="entry name" value="D-ALANYL-D-ALANINE CARBOXYPEPTIDASE"/>
    <property type="match status" value="1"/>
</dbReference>
<dbReference type="PROSITE" id="PS51257">
    <property type="entry name" value="PROKAR_LIPOPROTEIN"/>
    <property type="match status" value="1"/>
</dbReference>
<dbReference type="EC" id="3.-.-.-" evidence="3"/>
<evidence type="ECO:0000313" key="4">
    <source>
        <dbReference type="Proteomes" id="UP001595947"/>
    </source>
</evidence>
<comment type="caution">
    <text evidence="3">The sequence shown here is derived from an EMBL/GenBank/DDBJ whole genome shotgun (WGS) entry which is preliminary data.</text>
</comment>
<feature type="chain" id="PRO_5045888811" evidence="1">
    <location>
        <begin position="20"/>
        <end position="393"/>
    </location>
</feature>
<dbReference type="Proteomes" id="UP001595947">
    <property type="component" value="Unassembled WGS sequence"/>
</dbReference>
<keyword evidence="1" id="KW-0732">Signal</keyword>
<dbReference type="EMBL" id="JBHSIV010000020">
    <property type="protein sequence ID" value="MFC5064106.1"/>
    <property type="molecule type" value="Genomic_DNA"/>
</dbReference>
<evidence type="ECO:0000256" key="1">
    <source>
        <dbReference type="SAM" id="SignalP"/>
    </source>
</evidence>
<dbReference type="GO" id="GO:0016787">
    <property type="term" value="F:hydrolase activity"/>
    <property type="evidence" value="ECO:0007669"/>
    <property type="project" value="UniProtKB-KW"/>
</dbReference>
<dbReference type="InterPro" id="IPR001466">
    <property type="entry name" value="Beta-lactam-related"/>
</dbReference>
<accession>A0ABV9YU04</accession>
<sequence>MPRSLTTALAVIACATALAAGLASCSPSPAAPPAAPPATPPATAALPPDVVARIDQLAGSALTGGITGAVVSVSDPARGTLLKAYGTADTAGTPMTADMHYRIASVTKTFTAQAVLELVGEGRLSLDAPLAQFVPDVPNAPAITVRDLLAMRGGVYDFTDDPGFDARYAADPTLPGWSVADVLAIIRANPDKAKPPNTATVYSNSEYVLLGQVIEKVTGRPAAAVLDETAAGLGLTSTTWPAGNELPAPFSRGYISTGDGQTPPPYRDGTLSNPLVPDTAGALVSTVADMTRYAPLLATGAGLAPAVAAQRQTWGPLTTSGPRLQYGLGITQLGDWVGHDGSIVGYSDMVFYLPAQRATVVVMVNAADGAAVPSQALWGEIVKVLYPGSLPSW</sequence>
<feature type="signal peptide" evidence="1">
    <location>
        <begin position="1"/>
        <end position="19"/>
    </location>
</feature>
<dbReference type="InterPro" id="IPR012338">
    <property type="entry name" value="Beta-lactam/transpept-like"/>
</dbReference>
<reference evidence="4" key="1">
    <citation type="journal article" date="2019" name="Int. J. Syst. Evol. Microbiol.">
        <title>The Global Catalogue of Microorganisms (GCM) 10K type strain sequencing project: providing services to taxonomists for standard genome sequencing and annotation.</title>
        <authorList>
            <consortium name="The Broad Institute Genomics Platform"/>
            <consortium name="The Broad Institute Genome Sequencing Center for Infectious Disease"/>
            <person name="Wu L."/>
            <person name="Ma J."/>
        </authorList>
    </citation>
    <scope>NUCLEOTIDE SEQUENCE [LARGE SCALE GENOMIC DNA]</scope>
    <source>
        <strain evidence="4">CGMCC 4.7093</strain>
    </source>
</reference>
<keyword evidence="4" id="KW-1185">Reference proteome</keyword>
<dbReference type="SUPFAM" id="SSF56601">
    <property type="entry name" value="beta-lactamase/transpeptidase-like"/>
    <property type="match status" value="1"/>
</dbReference>
<dbReference type="Pfam" id="PF00144">
    <property type="entry name" value="Beta-lactamase"/>
    <property type="match status" value="1"/>
</dbReference>
<gene>
    <name evidence="3" type="ORF">ACFPBZ_17930</name>
</gene>
<evidence type="ECO:0000259" key="2">
    <source>
        <dbReference type="Pfam" id="PF00144"/>
    </source>
</evidence>
<protein>
    <submittedName>
        <fullName evidence="3">Serine hydrolase domain-containing protein</fullName>
        <ecNumber evidence="3">3.-.-.-</ecNumber>
    </submittedName>
</protein>